<dbReference type="Gene3D" id="3.80.10.10">
    <property type="entry name" value="Ribonuclease Inhibitor"/>
    <property type="match status" value="1"/>
</dbReference>
<reference evidence="1 2" key="1">
    <citation type="journal article" date="2011" name="PLoS Pathog.">
        <title>Endophytic Life Strategies Decoded by Genome and Transcriptome Analyses of the Mutualistic Root Symbiont Piriformospora indica.</title>
        <authorList>
            <person name="Zuccaro A."/>
            <person name="Lahrmann U."/>
            <person name="Guldener U."/>
            <person name="Langen G."/>
            <person name="Pfiffi S."/>
            <person name="Biedenkopf D."/>
            <person name="Wong P."/>
            <person name="Samans B."/>
            <person name="Grimm C."/>
            <person name="Basiewicz M."/>
            <person name="Murat C."/>
            <person name="Martin F."/>
            <person name="Kogel K.H."/>
        </authorList>
    </citation>
    <scope>NUCLEOTIDE SEQUENCE [LARGE SCALE GENOMIC DNA]</scope>
    <source>
        <strain evidence="1 2">DSM 11827</strain>
    </source>
</reference>
<gene>
    <name evidence="1" type="ORF">PIIN_05918</name>
</gene>
<evidence type="ECO:0000313" key="1">
    <source>
        <dbReference type="EMBL" id="CCA71983.1"/>
    </source>
</evidence>
<dbReference type="InterPro" id="IPR032675">
    <property type="entry name" value="LRR_dom_sf"/>
</dbReference>
<organism evidence="1 2">
    <name type="scientific">Serendipita indica (strain DSM 11827)</name>
    <name type="common">Root endophyte fungus</name>
    <name type="synonym">Piriformospora indica</name>
    <dbReference type="NCBI Taxonomy" id="1109443"/>
    <lineage>
        <taxon>Eukaryota</taxon>
        <taxon>Fungi</taxon>
        <taxon>Dikarya</taxon>
        <taxon>Basidiomycota</taxon>
        <taxon>Agaricomycotina</taxon>
        <taxon>Agaricomycetes</taxon>
        <taxon>Sebacinales</taxon>
        <taxon>Serendipitaceae</taxon>
        <taxon>Serendipita</taxon>
    </lineage>
</organism>
<accession>G4TKZ0</accession>
<dbReference type="SUPFAM" id="SSF52047">
    <property type="entry name" value="RNI-like"/>
    <property type="match status" value="1"/>
</dbReference>
<keyword evidence="2" id="KW-1185">Reference proteome</keyword>
<dbReference type="InParanoid" id="G4TKZ0"/>
<protein>
    <recommendedName>
        <fullName evidence="3">F-box domain-containing protein</fullName>
    </recommendedName>
</protein>
<name>G4TKZ0_SERID</name>
<sequence>MQAPDARLVKNTYESPVDSTHLLPTELWREIFLTVIPPNPTPLLTPTNFFGGGLLPKKWTSLRYRQRERARLRMICKKLEPVILELLLDDVIFYSSGVERFYCTLENLGSKTWNPGNLTRRITILFSDILAGDDANTFALLGKLHEHCPNSRIVTTFIYFRGPSRASPIDLGWARNLKQANLQTRTFSTHSLVSLAEKNPELETLALLAERPGNVQATLRTNVEFPQLKRFFISCDNVFSHLSSPKLEWLGLCLRQPSNKGLTGFLWGNSANLTYLHLNILDVADEELPRALHLIYLCPRLQTLSLEGDPICNNSVEPREPHASLQHLILHLDSPYQVGDWLRMFGLVLGRRPLLTFMTIKFRLFRGYRAIILEIIARDCGKLDSALVFEELH</sequence>
<comment type="caution">
    <text evidence="1">The sequence shown here is derived from an EMBL/GenBank/DDBJ whole genome shotgun (WGS) entry which is preliminary data.</text>
</comment>
<dbReference type="EMBL" id="CAFZ01000143">
    <property type="protein sequence ID" value="CCA71983.1"/>
    <property type="molecule type" value="Genomic_DNA"/>
</dbReference>
<dbReference type="Proteomes" id="UP000007148">
    <property type="component" value="Unassembled WGS sequence"/>
</dbReference>
<dbReference type="AlphaFoldDB" id="G4TKZ0"/>
<evidence type="ECO:0008006" key="3">
    <source>
        <dbReference type="Google" id="ProtNLM"/>
    </source>
</evidence>
<dbReference type="HOGENOM" id="CLU_059428_0_0_1"/>
<proteinExistence type="predicted"/>
<evidence type="ECO:0000313" key="2">
    <source>
        <dbReference type="Proteomes" id="UP000007148"/>
    </source>
</evidence>